<protein>
    <recommendedName>
        <fullName evidence="5">Alginate export domain-containing protein</fullName>
    </recommendedName>
</protein>
<organism evidence="3 4">
    <name type="scientific">SAR324 cluster bacterium</name>
    <dbReference type="NCBI Taxonomy" id="2024889"/>
    <lineage>
        <taxon>Bacteria</taxon>
        <taxon>Deltaproteobacteria</taxon>
        <taxon>SAR324 cluster</taxon>
    </lineage>
</organism>
<feature type="compositionally biased region" description="Low complexity" evidence="1">
    <location>
        <begin position="128"/>
        <end position="141"/>
    </location>
</feature>
<gene>
    <name evidence="3" type="ORF">COB67_10760</name>
</gene>
<accession>A0A2A4SVF4</accession>
<evidence type="ECO:0000256" key="2">
    <source>
        <dbReference type="SAM" id="SignalP"/>
    </source>
</evidence>
<name>A0A2A4SVF4_9DELT</name>
<proteinExistence type="predicted"/>
<reference evidence="4" key="1">
    <citation type="submission" date="2017-08" db="EMBL/GenBank/DDBJ databases">
        <title>A dynamic microbial community with high functional redundancy inhabits the cold, oxic subseafloor aquifer.</title>
        <authorList>
            <person name="Tully B.J."/>
            <person name="Wheat C.G."/>
            <person name="Glazer B.T."/>
            <person name="Huber J.A."/>
        </authorList>
    </citation>
    <scope>NUCLEOTIDE SEQUENCE [LARGE SCALE GENOMIC DNA]</scope>
</reference>
<evidence type="ECO:0000313" key="4">
    <source>
        <dbReference type="Proteomes" id="UP000218113"/>
    </source>
</evidence>
<dbReference type="EMBL" id="NVSR01000114">
    <property type="protein sequence ID" value="PCI25313.1"/>
    <property type="molecule type" value="Genomic_DNA"/>
</dbReference>
<keyword evidence="2" id="KW-0732">Signal</keyword>
<dbReference type="Proteomes" id="UP000218113">
    <property type="component" value="Unassembled WGS sequence"/>
</dbReference>
<feature type="signal peptide" evidence="2">
    <location>
        <begin position="1"/>
        <end position="39"/>
    </location>
</feature>
<comment type="caution">
    <text evidence="3">The sequence shown here is derived from an EMBL/GenBank/DDBJ whole genome shotgun (WGS) entry which is preliminary data.</text>
</comment>
<sequence length="511" mass="57995">MTTKNKYLMNFNKQTIATRYFQSLLLFLGMLSFAEPVFAQQNYTPIERGEYTIREEKLEPENKVEISGSYRAFWGFRSEQFLPKRDKSGIMGQEIQLKLRSMVNSNASVNITLENQFTDITRGTGGYSSQNPGDQSDSSSDSGMAVMFEEAYLEYNHNPNAALKIGRHYVDIADRQGFIYQGTATGFSQECRIGTWCYYIGGVRLADGVDDSLYWVQLDYPVFESGQLIDDLWSPSKFRQQYSLNVELFRAFYRGKDIPLAAYGGWTGENSTNHSKDNGSAVYFDNSGVEYAGLKVGWNNDDFTLNFVYSFLSGKRNYHTGTQELGNVKALSNTSISGSLLFLEMDYHYLPEWKLEVKALRSSGTEQTNKDSNIWEQDSSAYLAVQRGLHGKALVYFNGKDNLGDGHSISNLSYENLGFSHRSTNQDFGVDFAYYRFRKTEGVYNQAGKKVNAIGSELDITMRWYMKENFTFDTFWGIFLAGEAYSSNDNVPPIENPQDLSLFGAALNYSF</sequence>
<dbReference type="AlphaFoldDB" id="A0A2A4SVF4"/>
<evidence type="ECO:0008006" key="5">
    <source>
        <dbReference type="Google" id="ProtNLM"/>
    </source>
</evidence>
<evidence type="ECO:0000256" key="1">
    <source>
        <dbReference type="SAM" id="MobiDB-lite"/>
    </source>
</evidence>
<feature type="chain" id="PRO_5013105314" description="Alginate export domain-containing protein" evidence="2">
    <location>
        <begin position="40"/>
        <end position="511"/>
    </location>
</feature>
<feature type="region of interest" description="Disordered" evidence="1">
    <location>
        <begin position="122"/>
        <end position="141"/>
    </location>
</feature>
<evidence type="ECO:0000313" key="3">
    <source>
        <dbReference type="EMBL" id="PCI25313.1"/>
    </source>
</evidence>